<reference evidence="1 2" key="1">
    <citation type="submission" date="2019-05" db="EMBL/GenBank/DDBJ databases">
        <title>Another draft genome of Portunus trituberculatus and its Hox gene families provides insights of decapod evolution.</title>
        <authorList>
            <person name="Jeong J.-H."/>
            <person name="Song I."/>
            <person name="Kim S."/>
            <person name="Choi T."/>
            <person name="Kim D."/>
            <person name="Ryu S."/>
            <person name="Kim W."/>
        </authorList>
    </citation>
    <scope>NUCLEOTIDE SEQUENCE [LARGE SCALE GENOMIC DNA]</scope>
    <source>
        <tissue evidence="1">Muscle</tissue>
    </source>
</reference>
<gene>
    <name evidence="1" type="ORF">E2C01_095915</name>
</gene>
<proteinExistence type="predicted"/>
<dbReference type="Proteomes" id="UP000324222">
    <property type="component" value="Unassembled WGS sequence"/>
</dbReference>
<keyword evidence="2" id="KW-1185">Reference proteome</keyword>
<dbReference type="AlphaFoldDB" id="A0A5B7JR41"/>
<protein>
    <submittedName>
        <fullName evidence="1">Uncharacterized protein</fullName>
    </submittedName>
</protein>
<name>A0A5B7JR41_PORTR</name>
<evidence type="ECO:0000313" key="2">
    <source>
        <dbReference type="Proteomes" id="UP000324222"/>
    </source>
</evidence>
<comment type="caution">
    <text evidence="1">The sequence shown here is derived from an EMBL/GenBank/DDBJ whole genome shotgun (WGS) entry which is preliminary data.</text>
</comment>
<accession>A0A5B7JR41</accession>
<evidence type="ECO:0000313" key="1">
    <source>
        <dbReference type="EMBL" id="MPD00442.1"/>
    </source>
</evidence>
<sequence length="78" mass="8484">MAAAPTLKAGVFLKGKRGSASIHRWVFTYLLSCVSHAANLKPSCRLMAPVSLGASRGVAGRDLRRVLLLPYLCSCRRR</sequence>
<dbReference type="EMBL" id="VSRR010122924">
    <property type="protein sequence ID" value="MPD00442.1"/>
    <property type="molecule type" value="Genomic_DNA"/>
</dbReference>
<organism evidence="1 2">
    <name type="scientific">Portunus trituberculatus</name>
    <name type="common">Swimming crab</name>
    <name type="synonym">Neptunus trituberculatus</name>
    <dbReference type="NCBI Taxonomy" id="210409"/>
    <lineage>
        <taxon>Eukaryota</taxon>
        <taxon>Metazoa</taxon>
        <taxon>Ecdysozoa</taxon>
        <taxon>Arthropoda</taxon>
        <taxon>Crustacea</taxon>
        <taxon>Multicrustacea</taxon>
        <taxon>Malacostraca</taxon>
        <taxon>Eumalacostraca</taxon>
        <taxon>Eucarida</taxon>
        <taxon>Decapoda</taxon>
        <taxon>Pleocyemata</taxon>
        <taxon>Brachyura</taxon>
        <taxon>Eubrachyura</taxon>
        <taxon>Portunoidea</taxon>
        <taxon>Portunidae</taxon>
        <taxon>Portuninae</taxon>
        <taxon>Portunus</taxon>
    </lineage>
</organism>